<protein>
    <submittedName>
        <fullName evidence="1">Uncharacterized protein</fullName>
    </submittedName>
</protein>
<dbReference type="AlphaFoldDB" id="A0AA39NTN6"/>
<organism evidence="1 2">
    <name type="scientific">Armillaria novae-zelandiae</name>
    <dbReference type="NCBI Taxonomy" id="153914"/>
    <lineage>
        <taxon>Eukaryota</taxon>
        <taxon>Fungi</taxon>
        <taxon>Dikarya</taxon>
        <taxon>Basidiomycota</taxon>
        <taxon>Agaricomycotina</taxon>
        <taxon>Agaricomycetes</taxon>
        <taxon>Agaricomycetidae</taxon>
        <taxon>Agaricales</taxon>
        <taxon>Marasmiineae</taxon>
        <taxon>Physalacriaceae</taxon>
        <taxon>Armillaria</taxon>
    </lineage>
</organism>
<keyword evidence="2" id="KW-1185">Reference proteome</keyword>
<sequence>MLISAVPFWKARFGAECFTAIVQGTLTSCAPKYSIILDWDGKVRDMELPKYAQGLPPEGLGLSETMSHFMPTNYHQLSWVGFL</sequence>
<name>A0AA39NTN6_9AGAR</name>
<reference evidence="1" key="1">
    <citation type="submission" date="2023-06" db="EMBL/GenBank/DDBJ databases">
        <authorList>
            <consortium name="Lawrence Berkeley National Laboratory"/>
            <person name="Ahrendt S."/>
            <person name="Sahu N."/>
            <person name="Indic B."/>
            <person name="Wong-Bajracharya J."/>
            <person name="Merenyi Z."/>
            <person name="Ke H.-M."/>
            <person name="Monk M."/>
            <person name="Kocsube S."/>
            <person name="Drula E."/>
            <person name="Lipzen A."/>
            <person name="Balint B."/>
            <person name="Henrissat B."/>
            <person name="Andreopoulos B."/>
            <person name="Martin F.M."/>
            <person name="Harder C.B."/>
            <person name="Rigling D."/>
            <person name="Ford K.L."/>
            <person name="Foster G.D."/>
            <person name="Pangilinan J."/>
            <person name="Papanicolaou A."/>
            <person name="Barry K."/>
            <person name="LaButti K."/>
            <person name="Viragh M."/>
            <person name="Koriabine M."/>
            <person name="Yan M."/>
            <person name="Riley R."/>
            <person name="Champramary S."/>
            <person name="Plett K.L."/>
            <person name="Tsai I.J."/>
            <person name="Slot J."/>
            <person name="Sipos G."/>
            <person name="Plett J."/>
            <person name="Nagy L.G."/>
            <person name="Grigoriev I.V."/>
        </authorList>
    </citation>
    <scope>NUCLEOTIDE SEQUENCE</scope>
    <source>
        <strain evidence="1">ICMP 16352</strain>
    </source>
</reference>
<dbReference type="Proteomes" id="UP001175227">
    <property type="component" value="Unassembled WGS sequence"/>
</dbReference>
<gene>
    <name evidence="1" type="ORF">IW261DRAFT_1344699</name>
</gene>
<accession>A0AA39NTN6</accession>
<dbReference type="EMBL" id="JAUEPR010000052">
    <property type="protein sequence ID" value="KAK0471278.1"/>
    <property type="molecule type" value="Genomic_DNA"/>
</dbReference>
<proteinExistence type="predicted"/>
<evidence type="ECO:0000313" key="1">
    <source>
        <dbReference type="EMBL" id="KAK0471278.1"/>
    </source>
</evidence>
<comment type="caution">
    <text evidence="1">The sequence shown here is derived from an EMBL/GenBank/DDBJ whole genome shotgun (WGS) entry which is preliminary data.</text>
</comment>
<evidence type="ECO:0000313" key="2">
    <source>
        <dbReference type="Proteomes" id="UP001175227"/>
    </source>
</evidence>